<feature type="transmembrane region" description="Helical" evidence="6">
    <location>
        <begin position="245"/>
        <end position="265"/>
    </location>
</feature>
<feature type="transmembrane region" description="Helical" evidence="6">
    <location>
        <begin position="12"/>
        <end position="30"/>
    </location>
</feature>
<feature type="transmembrane region" description="Helical" evidence="6">
    <location>
        <begin position="277"/>
        <end position="297"/>
    </location>
</feature>
<evidence type="ECO:0000256" key="3">
    <source>
        <dbReference type="ARBA" id="ARBA00022692"/>
    </source>
</evidence>
<dbReference type="PROSITE" id="PS50850">
    <property type="entry name" value="MFS"/>
    <property type="match status" value="1"/>
</dbReference>
<feature type="transmembrane region" description="Helical" evidence="6">
    <location>
        <begin position="336"/>
        <end position="358"/>
    </location>
</feature>
<proteinExistence type="predicted"/>
<dbReference type="InterPro" id="IPR050189">
    <property type="entry name" value="MFS_Efflux_Transporters"/>
</dbReference>
<keyword evidence="5 6" id="KW-0472">Membrane</keyword>
<feature type="transmembrane region" description="Helical" evidence="6">
    <location>
        <begin position="166"/>
        <end position="186"/>
    </location>
</feature>
<sequence length="405" mass="41540">MTPSTLSNRQVWSAVLAMSLCAFALVASEFLPVSLLTPIAHELFLSDGQAGQAISVSGFLAVVTSLSVSNLTRRLDRKKVLLTLTALMVASGVLVSIAPSYAVLMLGRALLGVSIGGCWSMNTAVIMRIAPQSFVPRAIAIVQGGTALATAVAAPAGSFLGSIVGWRGAFFCVVPLAALALVWQAWTLPKLPPARETGAKGGVLRLLGDPRVRCGVSAVALLFMGQFSLFTYLRPYLENVTRANVSVLSLILLVIGVAGLAGTILVGKLLSKGVHRVLVGIPLLMSGIALALIVSGSSVATTAVLLGAWGLIATSAPVGWFTWLSETLPGDAEAGGGLMVAVIQLAITLGATLGGVLFDGSGYRATFGLSAALLVCGAMMAAVTSRTNRAAVDRESSRAARASNV</sequence>
<dbReference type="Pfam" id="PF07690">
    <property type="entry name" value="MFS_1"/>
    <property type="match status" value="1"/>
</dbReference>
<feature type="transmembrane region" description="Helical" evidence="6">
    <location>
        <begin position="50"/>
        <end position="68"/>
    </location>
</feature>
<feature type="domain" description="Major facilitator superfamily (MFS) profile" evidence="7">
    <location>
        <begin position="14"/>
        <end position="389"/>
    </location>
</feature>
<dbReference type="RefSeq" id="WP_035970209.1">
    <property type="nucleotide sequence ID" value="NZ_BMEG01000017.1"/>
</dbReference>
<dbReference type="PANTHER" id="PTHR43124">
    <property type="entry name" value="PURINE EFFLUX PUMP PBUE"/>
    <property type="match status" value="1"/>
</dbReference>
<evidence type="ECO:0000256" key="1">
    <source>
        <dbReference type="ARBA" id="ARBA00004651"/>
    </source>
</evidence>
<feature type="transmembrane region" description="Helical" evidence="6">
    <location>
        <begin position="303"/>
        <end position="324"/>
    </location>
</feature>
<feature type="transmembrane region" description="Helical" evidence="6">
    <location>
        <begin position="364"/>
        <end position="384"/>
    </location>
</feature>
<protein>
    <submittedName>
        <fullName evidence="8">MFS transporter</fullName>
    </submittedName>
</protein>
<evidence type="ECO:0000313" key="8">
    <source>
        <dbReference type="EMBL" id="GGD96432.1"/>
    </source>
</evidence>
<dbReference type="SUPFAM" id="SSF103473">
    <property type="entry name" value="MFS general substrate transporter"/>
    <property type="match status" value="1"/>
</dbReference>
<evidence type="ECO:0000313" key="9">
    <source>
        <dbReference type="Proteomes" id="UP000597138"/>
    </source>
</evidence>
<keyword evidence="3 6" id="KW-0812">Transmembrane</keyword>
<keyword evidence="9" id="KW-1185">Reference proteome</keyword>
<name>A0ABQ1S6Q6_9BURK</name>
<dbReference type="InterPro" id="IPR036259">
    <property type="entry name" value="MFS_trans_sf"/>
</dbReference>
<dbReference type="Gene3D" id="1.20.1250.20">
    <property type="entry name" value="MFS general substrate transporter like domains"/>
    <property type="match status" value="1"/>
</dbReference>
<dbReference type="CDD" id="cd17324">
    <property type="entry name" value="MFS_NepI_like"/>
    <property type="match status" value="1"/>
</dbReference>
<dbReference type="Proteomes" id="UP000597138">
    <property type="component" value="Unassembled WGS sequence"/>
</dbReference>
<comment type="caution">
    <text evidence="8">The sequence shown here is derived from an EMBL/GenBank/DDBJ whole genome shotgun (WGS) entry which is preliminary data.</text>
</comment>
<organism evidence="8 9">
    <name type="scientific">Caballeronia grimmiae</name>
    <dbReference type="NCBI Taxonomy" id="1071679"/>
    <lineage>
        <taxon>Bacteria</taxon>
        <taxon>Pseudomonadati</taxon>
        <taxon>Pseudomonadota</taxon>
        <taxon>Betaproteobacteria</taxon>
        <taxon>Burkholderiales</taxon>
        <taxon>Burkholderiaceae</taxon>
        <taxon>Caballeronia</taxon>
    </lineage>
</organism>
<dbReference type="PANTHER" id="PTHR43124:SF5">
    <property type="entry name" value="PURINE RIBONUCLEOSIDE EFFLUX PUMP NEPI"/>
    <property type="match status" value="1"/>
</dbReference>
<keyword evidence="4 6" id="KW-1133">Transmembrane helix</keyword>
<dbReference type="InterPro" id="IPR020846">
    <property type="entry name" value="MFS_dom"/>
</dbReference>
<evidence type="ECO:0000256" key="2">
    <source>
        <dbReference type="ARBA" id="ARBA00022475"/>
    </source>
</evidence>
<evidence type="ECO:0000256" key="6">
    <source>
        <dbReference type="SAM" id="Phobius"/>
    </source>
</evidence>
<keyword evidence="2" id="KW-1003">Cell membrane</keyword>
<feature type="transmembrane region" description="Helical" evidence="6">
    <location>
        <begin position="80"/>
        <end position="103"/>
    </location>
</feature>
<evidence type="ECO:0000259" key="7">
    <source>
        <dbReference type="PROSITE" id="PS50850"/>
    </source>
</evidence>
<dbReference type="InterPro" id="IPR011701">
    <property type="entry name" value="MFS"/>
</dbReference>
<comment type="subcellular location">
    <subcellularLocation>
        <location evidence="1">Cell membrane</location>
        <topology evidence="1">Multi-pass membrane protein</topology>
    </subcellularLocation>
</comment>
<dbReference type="EMBL" id="BMEG01000017">
    <property type="protein sequence ID" value="GGD96432.1"/>
    <property type="molecule type" value="Genomic_DNA"/>
</dbReference>
<evidence type="ECO:0000256" key="4">
    <source>
        <dbReference type="ARBA" id="ARBA00022989"/>
    </source>
</evidence>
<feature type="transmembrane region" description="Helical" evidence="6">
    <location>
        <begin position="214"/>
        <end position="233"/>
    </location>
</feature>
<evidence type="ECO:0000256" key="5">
    <source>
        <dbReference type="ARBA" id="ARBA00023136"/>
    </source>
</evidence>
<gene>
    <name evidence="8" type="ORF">GCM10010985_58860</name>
</gene>
<feature type="transmembrane region" description="Helical" evidence="6">
    <location>
        <begin position="139"/>
        <end position="160"/>
    </location>
</feature>
<accession>A0ABQ1S6Q6</accession>
<reference evidence="9" key="1">
    <citation type="journal article" date="2019" name="Int. J. Syst. Evol. Microbiol.">
        <title>The Global Catalogue of Microorganisms (GCM) 10K type strain sequencing project: providing services to taxonomists for standard genome sequencing and annotation.</title>
        <authorList>
            <consortium name="The Broad Institute Genomics Platform"/>
            <consortium name="The Broad Institute Genome Sequencing Center for Infectious Disease"/>
            <person name="Wu L."/>
            <person name="Ma J."/>
        </authorList>
    </citation>
    <scope>NUCLEOTIDE SEQUENCE [LARGE SCALE GENOMIC DNA]</scope>
    <source>
        <strain evidence="9">CGMCC 1.11013</strain>
    </source>
</reference>